<name>A0A1X2GUC6_9FUNG</name>
<proteinExistence type="predicted"/>
<evidence type="ECO:0000256" key="1">
    <source>
        <dbReference type="SAM" id="MobiDB-lite"/>
    </source>
</evidence>
<dbReference type="Proteomes" id="UP000242146">
    <property type="component" value="Unassembled WGS sequence"/>
</dbReference>
<evidence type="ECO:0000313" key="3">
    <source>
        <dbReference type="Proteomes" id="UP000242146"/>
    </source>
</evidence>
<dbReference type="AlphaFoldDB" id="A0A1X2GUC6"/>
<dbReference type="EMBL" id="MCGT01000003">
    <property type="protein sequence ID" value="ORX61613.1"/>
    <property type="molecule type" value="Genomic_DNA"/>
</dbReference>
<gene>
    <name evidence="2" type="ORF">DM01DRAFT_1332218</name>
</gene>
<organism evidence="2 3">
    <name type="scientific">Hesseltinella vesiculosa</name>
    <dbReference type="NCBI Taxonomy" id="101127"/>
    <lineage>
        <taxon>Eukaryota</taxon>
        <taxon>Fungi</taxon>
        <taxon>Fungi incertae sedis</taxon>
        <taxon>Mucoromycota</taxon>
        <taxon>Mucoromycotina</taxon>
        <taxon>Mucoromycetes</taxon>
        <taxon>Mucorales</taxon>
        <taxon>Cunninghamellaceae</taxon>
        <taxon>Hesseltinella</taxon>
    </lineage>
</organism>
<comment type="caution">
    <text evidence="2">The sequence shown here is derived from an EMBL/GenBank/DDBJ whole genome shotgun (WGS) entry which is preliminary data.</text>
</comment>
<feature type="compositionally biased region" description="Low complexity" evidence="1">
    <location>
        <begin position="103"/>
        <end position="125"/>
    </location>
</feature>
<dbReference type="OrthoDB" id="2391872at2759"/>
<feature type="region of interest" description="Disordered" evidence="1">
    <location>
        <begin position="61"/>
        <end position="147"/>
    </location>
</feature>
<accession>A0A1X2GUC6</accession>
<keyword evidence="3" id="KW-1185">Reference proteome</keyword>
<dbReference type="STRING" id="101127.A0A1X2GUC6"/>
<feature type="region of interest" description="Disordered" evidence="1">
    <location>
        <begin position="24"/>
        <end position="46"/>
    </location>
</feature>
<protein>
    <submittedName>
        <fullName evidence="2">Uncharacterized protein</fullName>
    </submittedName>
</protein>
<evidence type="ECO:0000313" key="2">
    <source>
        <dbReference type="EMBL" id="ORX61613.1"/>
    </source>
</evidence>
<reference evidence="2 3" key="1">
    <citation type="submission" date="2016-07" db="EMBL/GenBank/DDBJ databases">
        <title>Pervasive Adenine N6-methylation of Active Genes in Fungi.</title>
        <authorList>
            <consortium name="DOE Joint Genome Institute"/>
            <person name="Mondo S.J."/>
            <person name="Dannebaum R.O."/>
            <person name="Kuo R.C."/>
            <person name="Labutti K."/>
            <person name="Haridas S."/>
            <person name="Kuo A."/>
            <person name="Salamov A."/>
            <person name="Ahrendt S.R."/>
            <person name="Lipzen A."/>
            <person name="Sullivan W."/>
            <person name="Andreopoulos W.B."/>
            <person name="Clum A."/>
            <person name="Lindquist E."/>
            <person name="Daum C."/>
            <person name="Ramamoorthy G.K."/>
            <person name="Gryganskyi A."/>
            <person name="Culley D."/>
            <person name="Magnuson J.K."/>
            <person name="James T.Y."/>
            <person name="O'Malley M.A."/>
            <person name="Stajich J.E."/>
            <person name="Spatafora J.W."/>
            <person name="Visel A."/>
            <person name="Grigoriev I.V."/>
        </authorList>
    </citation>
    <scope>NUCLEOTIDE SEQUENCE [LARGE SCALE GENOMIC DNA]</scope>
    <source>
        <strain evidence="2 3">NRRL 3301</strain>
    </source>
</reference>
<feature type="compositionally biased region" description="Basic and acidic residues" evidence="1">
    <location>
        <begin position="62"/>
        <end position="73"/>
    </location>
</feature>
<sequence>MLRSHTQRLGQQLRPTLFAVRYESTSSEAAAPLSQRLGGTGRGKIMEGKANDVFGAFLAQSQRREKAKSENKQRRSNQKRRQDKPGQFDDAVASSPAQRKTQSGRPNQSNQPNQRSRPQQQRSQQKQAKPRTMPKRNGIAATPTRRATTFIDKDIDWDTLALSEQQIDSQQDQTQEQPLDSELKLGDYSRYVSVGESISWPDTLPTNALTSLVGTNASYDLNQKTAFLSTVAKATQGVSAGQK</sequence>